<comment type="caution">
    <text evidence="2">The sequence shown here is derived from an EMBL/GenBank/DDBJ whole genome shotgun (WGS) entry which is preliminary data.</text>
</comment>
<protein>
    <submittedName>
        <fullName evidence="2">Uncharacterized protein</fullName>
    </submittedName>
</protein>
<dbReference type="EMBL" id="MCOG01000121">
    <property type="protein sequence ID" value="ORY42100.1"/>
    <property type="molecule type" value="Genomic_DNA"/>
</dbReference>
<keyword evidence="3" id="KW-1185">Reference proteome</keyword>
<dbReference type="AlphaFoldDB" id="A0A1Y2C4X6"/>
<reference evidence="2 3" key="1">
    <citation type="submission" date="2016-08" db="EMBL/GenBank/DDBJ databases">
        <title>A Parts List for Fungal Cellulosomes Revealed by Comparative Genomics.</title>
        <authorList>
            <consortium name="DOE Joint Genome Institute"/>
            <person name="Haitjema C.H."/>
            <person name="Gilmore S.P."/>
            <person name="Henske J.K."/>
            <person name="Solomon K.V."/>
            <person name="De Groot R."/>
            <person name="Kuo A."/>
            <person name="Mondo S.J."/>
            <person name="Salamov A.A."/>
            <person name="Labutti K."/>
            <person name="Zhao Z."/>
            <person name="Chiniquy J."/>
            <person name="Barry K."/>
            <person name="Brewer H.M."/>
            <person name="Purvine S.O."/>
            <person name="Wright A.T."/>
            <person name="Boxma B."/>
            <person name="Van Alen T."/>
            <person name="Hackstein J.H."/>
            <person name="Baker S.E."/>
            <person name="Grigoriev I.V."/>
            <person name="O'Malley M.A."/>
        </authorList>
    </citation>
    <scope>NUCLEOTIDE SEQUENCE [LARGE SCALE GENOMIC DNA]</scope>
    <source>
        <strain evidence="2 3">G1</strain>
    </source>
</reference>
<dbReference type="Proteomes" id="UP000193920">
    <property type="component" value="Unassembled WGS sequence"/>
</dbReference>
<accession>A0A1Y2C4X6</accession>
<dbReference type="OrthoDB" id="10432988at2759"/>
<keyword evidence="1" id="KW-1133">Transmembrane helix</keyword>
<sequence length="121" mass="14960">MNTTIFESKLNSQQFELYKNLYYENLDDRKYFIEDNRTERSTFEWLFSKGTNYSCYIQYLYSLNKEQKLDNTIDKVRTVIYALHKPLQFTFFYWTILLFVLYKFNFKNKILKLIAVHLILR</sequence>
<proteinExistence type="predicted"/>
<organism evidence="2 3">
    <name type="scientific">Neocallimastix californiae</name>
    <dbReference type="NCBI Taxonomy" id="1754190"/>
    <lineage>
        <taxon>Eukaryota</taxon>
        <taxon>Fungi</taxon>
        <taxon>Fungi incertae sedis</taxon>
        <taxon>Chytridiomycota</taxon>
        <taxon>Chytridiomycota incertae sedis</taxon>
        <taxon>Neocallimastigomycetes</taxon>
        <taxon>Neocallimastigales</taxon>
        <taxon>Neocallimastigaceae</taxon>
        <taxon>Neocallimastix</taxon>
    </lineage>
</organism>
<evidence type="ECO:0000313" key="3">
    <source>
        <dbReference type="Proteomes" id="UP000193920"/>
    </source>
</evidence>
<evidence type="ECO:0000313" key="2">
    <source>
        <dbReference type="EMBL" id="ORY42100.1"/>
    </source>
</evidence>
<keyword evidence="1" id="KW-0812">Transmembrane</keyword>
<keyword evidence="1" id="KW-0472">Membrane</keyword>
<gene>
    <name evidence="2" type="ORF">LY90DRAFT_30921</name>
</gene>
<name>A0A1Y2C4X6_9FUNG</name>
<feature type="transmembrane region" description="Helical" evidence="1">
    <location>
        <begin position="87"/>
        <end position="104"/>
    </location>
</feature>
<dbReference type="STRING" id="1754190.A0A1Y2C4X6"/>
<evidence type="ECO:0000256" key="1">
    <source>
        <dbReference type="SAM" id="Phobius"/>
    </source>
</evidence>